<sequence>MLISLWGIDCQNEEMHEDLAISNLNMLKSTWLVEFKTKLMRPLIVLHAKLILWVFSENSPIRLFFGHGSHFWIKFIININFKKFSFPMLFLSKLNFLTSLTLQF</sequence>
<comment type="caution">
    <text evidence="1">The sequence shown here is derived from an EMBL/GenBank/DDBJ whole genome shotgun (WGS) entry which is preliminary data.</text>
</comment>
<gene>
    <name evidence="1" type="ORF">BSTOLATCC_MIC9405</name>
</gene>
<name>A0AAU9IGL4_9CILI</name>
<dbReference type="AlphaFoldDB" id="A0AAU9IGL4"/>
<protein>
    <submittedName>
        <fullName evidence="1">Uncharacterized protein</fullName>
    </submittedName>
</protein>
<proteinExistence type="predicted"/>
<keyword evidence="2" id="KW-1185">Reference proteome</keyword>
<dbReference type="EMBL" id="CAJZBQ010000011">
    <property type="protein sequence ID" value="CAG9313592.1"/>
    <property type="molecule type" value="Genomic_DNA"/>
</dbReference>
<reference evidence="1" key="1">
    <citation type="submission" date="2021-09" db="EMBL/GenBank/DDBJ databases">
        <authorList>
            <consortium name="AG Swart"/>
            <person name="Singh M."/>
            <person name="Singh A."/>
            <person name="Seah K."/>
            <person name="Emmerich C."/>
        </authorList>
    </citation>
    <scope>NUCLEOTIDE SEQUENCE</scope>
    <source>
        <strain evidence="1">ATCC30299</strain>
    </source>
</reference>
<accession>A0AAU9IGL4</accession>
<dbReference type="Proteomes" id="UP001162131">
    <property type="component" value="Unassembled WGS sequence"/>
</dbReference>
<evidence type="ECO:0000313" key="1">
    <source>
        <dbReference type="EMBL" id="CAG9313592.1"/>
    </source>
</evidence>
<evidence type="ECO:0000313" key="2">
    <source>
        <dbReference type="Proteomes" id="UP001162131"/>
    </source>
</evidence>
<organism evidence="1 2">
    <name type="scientific">Blepharisma stoltei</name>
    <dbReference type="NCBI Taxonomy" id="1481888"/>
    <lineage>
        <taxon>Eukaryota</taxon>
        <taxon>Sar</taxon>
        <taxon>Alveolata</taxon>
        <taxon>Ciliophora</taxon>
        <taxon>Postciliodesmatophora</taxon>
        <taxon>Heterotrichea</taxon>
        <taxon>Heterotrichida</taxon>
        <taxon>Blepharismidae</taxon>
        <taxon>Blepharisma</taxon>
    </lineage>
</organism>